<dbReference type="InterPro" id="IPR027417">
    <property type="entry name" value="P-loop_NTPase"/>
</dbReference>
<dbReference type="PROSITE" id="PS50893">
    <property type="entry name" value="ABC_TRANSPORTER_2"/>
    <property type="match status" value="1"/>
</dbReference>
<dbReference type="PANTHER" id="PTHR42711:SF17">
    <property type="entry name" value="ABC TRANSPORTER ATP-BINDING PROTEIN"/>
    <property type="match status" value="1"/>
</dbReference>
<feature type="domain" description="ABC transporter" evidence="4">
    <location>
        <begin position="21"/>
        <end position="244"/>
    </location>
</feature>
<dbReference type="InterPro" id="IPR003593">
    <property type="entry name" value="AAA+_ATPase"/>
</dbReference>
<organism evidence="5 6">
    <name type="scientific">Thermogemmatispora tikiterensis</name>
    <dbReference type="NCBI Taxonomy" id="1825093"/>
    <lineage>
        <taxon>Bacteria</taxon>
        <taxon>Bacillati</taxon>
        <taxon>Chloroflexota</taxon>
        <taxon>Ktedonobacteria</taxon>
        <taxon>Thermogemmatisporales</taxon>
        <taxon>Thermogemmatisporaceae</taxon>
        <taxon>Thermogemmatispora</taxon>
    </lineage>
</organism>
<evidence type="ECO:0000259" key="4">
    <source>
        <dbReference type="PROSITE" id="PS50893"/>
    </source>
</evidence>
<dbReference type="CDD" id="cd03230">
    <property type="entry name" value="ABC_DR_subfamily_A"/>
    <property type="match status" value="1"/>
</dbReference>
<comment type="caution">
    <text evidence="5">The sequence shown here is derived from an EMBL/GenBank/DDBJ whole genome shotgun (WGS) entry which is preliminary data.</text>
</comment>
<dbReference type="PANTHER" id="PTHR42711">
    <property type="entry name" value="ABC TRANSPORTER ATP-BINDING PROTEIN"/>
    <property type="match status" value="1"/>
</dbReference>
<sequence>MFTSATHRAQTVEEVSQRPAIELEDVSRSFGTVEALQHVSFAIPEGQAVALLGPNGAGKTTAIGLMLGLRRPSHGQVRLFGLDPRDRRARSRCGCMLQESGVPLNLTVREIITLFRSYYPHPLPLAQVLEMAGLQKKAMTHVGSLSGGQRQRLYFALAICGDPDVFFLDEPTTGLDVEARRHFWEQLRAFRQLGKTIVLTTHYLEEADTLADRIILLDHGRVRADAPPALLKAQVTNRRIAFEVNEPLPAGFFDQLPVSQLEIQGHRVSLLTPQLETVLRALLTQPGEITNLTITEASLEEAFLQLTRAESEAKGG</sequence>
<reference evidence="5 6" key="1">
    <citation type="submission" date="2016-08" db="EMBL/GenBank/DDBJ databases">
        <title>Analysis of Carbohydrate Active Enzymes in Thermogemmatispora T81 Reveals Carbohydrate Degradation Ability.</title>
        <authorList>
            <person name="Tomazini A."/>
            <person name="Lal S."/>
            <person name="Stott M."/>
            <person name="Henrissat B."/>
            <person name="Polikarpov I."/>
            <person name="Sparling R."/>
            <person name="Levin D.B."/>
        </authorList>
    </citation>
    <scope>NUCLEOTIDE SEQUENCE [LARGE SCALE GENOMIC DNA]</scope>
    <source>
        <strain evidence="5 6">T81</strain>
    </source>
</reference>
<evidence type="ECO:0000256" key="3">
    <source>
        <dbReference type="ARBA" id="ARBA00022840"/>
    </source>
</evidence>
<proteinExistence type="predicted"/>
<dbReference type="Proteomes" id="UP000248706">
    <property type="component" value="Unassembled WGS sequence"/>
</dbReference>
<evidence type="ECO:0000256" key="1">
    <source>
        <dbReference type="ARBA" id="ARBA00022448"/>
    </source>
</evidence>
<evidence type="ECO:0000256" key="2">
    <source>
        <dbReference type="ARBA" id="ARBA00022741"/>
    </source>
</evidence>
<keyword evidence="3" id="KW-0067">ATP-binding</keyword>
<dbReference type="SUPFAM" id="SSF52540">
    <property type="entry name" value="P-loop containing nucleoside triphosphate hydrolases"/>
    <property type="match status" value="1"/>
</dbReference>
<dbReference type="SMART" id="SM00382">
    <property type="entry name" value="AAA"/>
    <property type="match status" value="1"/>
</dbReference>
<dbReference type="InterPro" id="IPR003439">
    <property type="entry name" value="ABC_transporter-like_ATP-bd"/>
</dbReference>
<dbReference type="Pfam" id="PF00005">
    <property type="entry name" value="ABC_tran"/>
    <property type="match status" value="1"/>
</dbReference>
<evidence type="ECO:0000313" key="6">
    <source>
        <dbReference type="Proteomes" id="UP000248706"/>
    </source>
</evidence>
<dbReference type="GO" id="GO:0016887">
    <property type="term" value="F:ATP hydrolysis activity"/>
    <property type="evidence" value="ECO:0007669"/>
    <property type="project" value="InterPro"/>
</dbReference>
<dbReference type="RefSeq" id="WP_112425507.1">
    <property type="nucleotide sequence ID" value="NZ_MCIF01000002.1"/>
</dbReference>
<keyword evidence="6" id="KW-1185">Reference proteome</keyword>
<keyword evidence="1" id="KW-0813">Transport</keyword>
<evidence type="ECO:0000313" key="5">
    <source>
        <dbReference type="EMBL" id="RAQ93986.1"/>
    </source>
</evidence>
<keyword evidence="2" id="KW-0547">Nucleotide-binding</keyword>
<dbReference type="InterPro" id="IPR050763">
    <property type="entry name" value="ABC_transporter_ATP-binding"/>
</dbReference>
<dbReference type="OrthoDB" id="9804819at2"/>
<dbReference type="AlphaFoldDB" id="A0A328V8P6"/>
<dbReference type="EMBL" id="MCIF01000002">
    <property type="protein sequence ID" value="RAQ93986.1"/>
    <property type="molecule type" value="Genomic_DNA"/>
</dbReference>
<gene>
    <name evidence="5" type="ORF">A4R35_00480</name>
</gene>
<protein>
    <recommendedName>
        <fullName evidence="4">ABC transporter domain-containing protein</fullName>
    </recommendedName>
</protein>
<dbReference type="GO" id="GO:0005524">
    <property type="term" value="F:ATP binding"/>
    <property type="evidence" value="ECO:0007669"/>
    <property type="project" value="UniProtKB-KW"/>
</dbReference>
<name>A0A328V8P6_9CHLR</name>
<dbReference type="Gene3D" id="3.40.50.300">
    <property type="entry name" value="P-loop containing nucleotide triphosphate hydrolases"/>
    <property type="match status" value="1"/>
</dbReference>
<accession>A0A328V8P6</accession>